<feature type="compositionally biased region" description="Acidic residues" evidence="8">
    <location>
        <begin position="1"/>
        <end position="21"/>
    </location>
</feature>
<keyword evidence="4 7" id="KW-0472">Membrane</keyword>
<dbReference type="CDD" id="cd08010">
    <property type="entry name" value="MltG_like"/>
    <property type="match status" value="1"/>
</dbReference>
<keyword evidence="6 7" id="KW-0961">Cell wall biogenesis/degradation</keyword>
<evidence type="ECO:0000256" key="6">
    <source>
        <dbReference type="ARBA" id="ARBA00023316"/>
    </source>
</evidence>
<evidence type="ECO:0000256" key="5">
    <source>
        <dbReference type="ARBA" id="ARBA00023239"/>
    </source>
</evidence>
<keyword evidence="3 7" id="KW-1133">Transmembrane helix</keyword>
<dbReference type="InterPro" id="IPR003770">
    <property type="entry name" value="MLTG-like"/>
</dbReference>
<evidence type="ECO:0000256" key="1">
    <source>
        <dbReference type="ARBA" id="ARBA00022475"/>
    </source>
</evidence>
<comment type="subcellular location">
    <subcellularLocation>
        <location evidence="7">Cell membrane</location>
        <topology evidence="7">Single-pass membrane protein</topology>
    </subcellularLocation>
</comment>
<evidence type="ECO:0000256" key="8">
    <source>
        <dbReference type="SAM" id="MobiDB-lite"/>
    </source>
</evidence>
<dbReference type="NCBIfam" id="TIGR00247">
    <property type="entry name" value="endolytic transglycosylase MltG"/>
    <property type="match status" value="1"/>
</dbReference>
<evidence type="ECO:0000256" key="3">
    <source>
        <dbReference type="ARBA" id="ARBA00022989"/>
    </source>
</evidence>
<proteinExistence type="inferred from homology"/>
<dbReference type="EC" id="4.2.2.29" evidence="7"/>
<keyword evidence="2 7" id="KW-0812">Transmembrane</keyword>
<evidence type="ECO:0000256" key="4">
    <source>
        <dbReference type="ARBA" id="ARBA00023136"/>
    </source>
</evidence>
<dbReference type="GO" id="GO:0008932">
    <property type="term" value="F:lytic endotransglycosylase activity"/>
    <property type="evidence" value="ECO:0007669"/>
    <property type="project" value="UniProtKB-UniRule"/>
</dbReference>
<accession>A0AAN0K9M9</accession>
<sequence>MSRFLDEDDYDDGYDGQEPDLEPPTVKRRGSWWKNLLAITVSLAVLIGGGYFVYTKVMEGYLNFTQAADYPGPGEQEVVVTIPENATLTEMGDLLVSQDVVASRKAFLRAAENITGSSGIQPGNYLLKTKMSAVQAVTALMDRANMINTRVTIPEGLRNTQVVARLAEQSGIAADEFNAVLANPSQLQLPTWANGATEGFLFPETYVFDTEPTAVQILSDMTAHFNTVADQIDFVAKAEALGVSPYDAVTIASIIERETRDPVYGPDIAQVIYNRLAQGMPLQMDSTVGYAVNSQGGTVTTTDEERANPSPYNTYVHPGLPPGAISNPGKNSLTSAVNPTHGDYIYFVTVNPDTGETKFSSDAAGHDANVAEFQVWCRANADRCG</sequence>
<dbReference type="GO" id="GO:0005886">
    <property type="term" value="C:plasma membrane"/>
    <property type="evidence" value="ECO:0007669"/>
    <property type="project" value="UniProtKB-SubCell"/>
</dbReference>
<dbReference type="PANTHER" id="PTHR30518">
    <property type="entry name" value="ENDOLYTIC MUREIN TRANSGLYCOSYLASE"/>
    <property type="match status" value="1"/>
</dbReference>
<keyword evidence="5 7" id="KW-0456">Lyase</keyword>
<dbReference type="PANTHER" id="PTHR30518:SF2">
    <property type="entry name" value="ENDOLYTIC MUREIN TRANSGLYCOSYLASE"/>
    <property type="match status" value="1"/>
</dbReference>
<reference evidence="9" key="1">
    <citation type="journal article" date="2024" name="Int. J. Syst. Evol. Microbiol.">
        <title>Brooklawnia propionicigenes sp. nov., a facultatively anaerobic, propionate-producing bacterium isolated from a methanogenic reactor treating waste from cattle farms.</title>
        <authorList>
            <person name="Akita Y."/>
            <person name="Ueki A."/>
            <person name="Tonouchi A."/>
            <person name="Sugawara Y."/>
            <person name="Honma S."/>
            <person name="Kaku N."/>
            <person name="Ueki K."/>
        </authorList>
    </citation>
    <scope>NUCLEOTIDE SEQUENCE</scope>
    <source>
        <strain evidence="9">SH051</strain>
    </source>
</reference>
<dbReference type="RefSeq" id="WP_286266230.1">
    <property type="nucleotide sequence ID" value="NZ_AP028056.1"/>
</dbReference>
<feature type="region of interest" description="Disordered" evidence="8">
    <location>
        <begin position="1"/>
        <end position="23"/>
    </location>
</feature>
<evidence type="ECO:0000256" key="7">
    <source>
        <dbReference type="HAMAP-Rule" id="MF_02065"/>
    </source>
</evidence>
<dbReference type="Gene3D" id="3.30.1490.480">
    <property type="entry name" value="Endolytic murein transglycosylase"/>
    <property type="match status" value="1"/>
</dbReference>
<evidence type="ECO:0000313" key="9">
    <source>
        <dbReference type="EMBL" id="BEH03591.1"/>
    </source>
</evidence>
<dbReference type="HAMAP" id="MF_02065">
    <property type="entry name" value="MltG"/>
    <property type="match status" value="1"/>
</dbReference>
<keyword evidence="10" id="KW-1185">Reference proteome</keyword>
<dbReference type="GO" id="GO:0009252">
    <property type="term" value="P:peptidoglycan biosynthetic process"/>
    <property type="evidence" value="ECO:0007669"/>
    <property type="project" value="UniProtKB-UniRule"/>
</dbReference>
<feature type="site" description="Important for catalytic activity" evidence="7">
    <location>
        <position position="258"/>
    </location>
</feature>
<evidence type="ECO:0000313" key="10">
    <source>
        <dbReference type="Proteomes" id="UP001431656"/>
    </source>
</evidence>
<gene>
    <name evidence="7 9" type="primary">mltG</name>
    <name evidence="9" type="ORF">brsh051_28720</name>
</gene>
<dbReference type="GO" id="GO:0071555">
    <property type="term" value="P:cell wall organization"/>
    <property type="evidence" value="ECO:0007669"/>
    <property type="project" value="UniProtKB-KW"/>
</dbReference>
<evidence type="ECO:0000256" key="2">
    <source>
        <dbReference type="ARBA" id="ARBA00022692"/>
    </source>
</evidence>
<comment type="function">
    <text evidence="7">Functions as a peptidoglycan terminase that cleaves nascent peptidoglycan strands endolytically to terminate their elongation.</text>
</comment>
<organism evidence="9 10">
    <name type="scientific">Brooklawnia propionicigenes</name>
    <dbReference type="NCBI Taxonomy" id="3041175"/>
    <lineage>
        <taxon>Bacteria</taxon>
        <taxon>Bacillati</taxon>
        <taxon>Actinomycetota</taxon>
        <taxon>Actinomycetes</taxon>
        <taxon>Propionibacteriales</taxon>
        <taxon>Propionibacteriaceae</taxon>
        <taxon>Brooklawnia</taxon>
    </lineage>
</organism>
<dbReference type="KEGG" id="broo:brsh051_28720"/>
<comment type="similarity">
    <text evidence="7">Belongs to the transglycosylase MltG family.</text>
</comment>
<protein>
    <recommendedName>
        <fullName evidence="7">Endolytic murein transglycosylase</fullName>
        <ecNumber evidence="7">4.2.2.29</ecNumber>
    </recommendedName>
    <alternativeName>
        <fullName evidence="7">Peptidoglycan lytic transglycosylase</fullName>
    </alternativeName>
    <alternativeName>
        <fullName evidence="7">Peptidoglycan polymerization terminase</fullName>
    </alternativeName>
</protein>
<name>A0AAN0K9M9_9ACTN</name>
<dbReference type="EMBL" id="AP028056">
    <property type="protein sequence ID" value="BEH03591.1"/>
    <property type="molecule type" value="Genomic_DNA"/>
</dbReference>
<dbReference type="AlphaFoldDB" id="A0AAN0K9M9"/>
<dbReference type="Pfam" id="PF02618">
    <property type="entry name" value="YceG"/>
    <property type="match status" value="1"/>
</dbReference>
<keyword evidence="1 7" id="KW-1003">Cell membrane</keyword>
<comment type="catalytic activity">
    <reaction evidence="7">
        <text>a peptidoglycan chain = a peptidoglycan chain with N-acetyl-1,6-anhydromuramyl-[peptide] at the reducing end + a peptidoglycan chain with N-acetylglucosamine at the non-reducing end.</text>
        <dbReference type="EC" id="4.2.2.29"/>
    </reaction>
</comment>
<dbReference type="Proteomes" id="UP001431656">
    <property type="component" value="Chromosome"/>
</dbReference>
<feature type="transmembrane region" description="Helical" evidence="7">
    <location>
        <begin position="36"/>
        <end position="54"/>
    </location>
</feature>